<organism evidence="2 3">
    <name type="scientific">Rossellomorea aquimaris</name>
    <dbReference type="NCBI Taxonomy" id="189382"/>
    <lineage>
        <taxon>Bacteria</taxon>
        <taxon>Bacillati</taxon>
        <taxon>Bacillota</taxon>
        <taxon>Bacilli</taxon>
        <taxon>Bacillales</taxon>
        <taxon>Bacillaceae</taxon>
        <taxon>Rossellomorea</taxon>
    </lineage>
</organism>
<dbReference type="OrthoDB" id="1730091at2"/>
<keyword evidence="1" id="KW-0472">Membrane</keyword>
<reference evidence="2 3" key="1">
    <citation type="submission" date="2018-06" db="EMBL/GenBank/DDBJ databases">
        <title>Freshwater and sediment microbial communities from various areas in North America, analyzing microbe dynamics in response to fracking.</title>
        <authorList>
            <person name="Lamendella R."/>
        </authorList>
    </citation>
    <scope>NUCLEOTIDE SEQUENCE [LARGE SCALE GENOMIC DNA]</scope>
    <source>
        <strain evidence="2 3">97B</strain>
    </source>
</reference>
<accession>A0A366EXD7</accession>
<keyword evidence="1" id="KW-0812">Transmembrane</keyword>
<evidence type="ECO:0000313" key="3">
    <source>
        <dbReference type="Proteomes" id="UP000252118"/>
    </source>
</evidence>
<dbReference type="AlphaFoldDB" id="A0A366EXD7"/>
<name>A0A366EXD7_9BACI</name>
<keyword evidence="1" id="KW-1133">Transmembrane helix</keyword>
<comment type="caution">
    <text evidence="2">The sequence shown here is derived from an EMBL/GenBank/DDBJ whole genome shotgun (WGS) entry which is preliminary data.</text>
</comment>
<evidence type="ECO:0000256" key="1">
    <source>
        <dbReference type="SAM" id="Phobius"/>
    </source>
</evidence>
<feature type="transmembrane region" description="Helical" evidence="1">
    <location>
        <begin position="149"/>
        <end position="166"/>
    </location>
</feature>
<dbReference type="Proteomes" id="UP000252118">
    <property type="component" value="Unassembled WGS sequence"/>
</dbReference>
<gene>
    <name evidence="2" type="ORF">DET59_102451</name>
</gene>
<proteinExistence type="predicted"/>
<feature type="transmembrane region" description="Helical" evidence="1">
    <location>
        <begin position="96"/>
        <end position="118"/>
    </location>
</feature>
<evidence type="ECO:0000313" key="2">
    <source>
        <dbReference type="EMBL" id="RBP07061.1"/>
    </source>
</evidence>
<feature type="transmembrane region" description="Helical" evidence="1">
    <location>
        <begin position="124"/>
        <end position="142"/>
    </location>
</feature>
<protein>
    <submittedName>
        <fullName evidence="2">Uncharacterized protein</fullName>
    </submittedName>
</protein>
<sequence length="174" mass="20530">MILVFLFCYALLGWKFGNWKDFYSYYPTLLFFIIGDLLSQFLLYDYSMWKFHAITAFGDHISLNHTIISLCKMLVQYTSTISIFIGRLPSTYRGKIAWILLWTGIYGVTEGLSHLLGMMTYHNGWHLGWDILFNIMMFTVLIVHHKNPLVGWIISFPIILFLWLYFDVPYSVLK</sequence>
<feature type="transmembrane region" description="Helical" evidence="1">
    <location>
        <begin position="23"/>
        <end position="44"/>
    </location>
</feature>
<dbReference type="RefSeq" id="WP_113968440.1">
    <property type="nucleotide sequence ID" value="NZ_QNRJ01000002.1"/>
</dbReference>
<dbReference type="EMBL" id="QNRJ01000002">
    <property type="protein sequence ID" value="RBP07061.1"/>
    <property type="molecule type" value="Genomic_DNA"/>
</dbReference>